<evidence type="ECO:0000256" key="12">
    <source>
        <dbReference type="SAM" id="Phobius"/>
    </source>
</evidence>
<evidence type="ECO:0000256" key="2">
    <source>
        <dbReference type="ARBA" id="ARBA00007981"/>
    </source>
</evidence>
<feature type="region of interest" description="Disordered" evidence="11">
    <location>
        <begin position="506"/>
        <end position="540"/>
    </location>
</feature>
<accession>A0A7R9U876</accession>
<dbReference type="SUPFAM" id="SSF52540">
    <property type="entry name" value="P-loop containing nucleoside triphosphate hydrolases"/>
    <property type="match status" value="1"/>
</dbReference>
<dbReference type="Gene3D" id="1.10.238.10">
    <property type="entry name" value="EF-hand"/>
    <property type="match status" value="2"/>
</dbReference>
<dbReference type="SMART" id="SM00175">
    <property type="entry name" value="RAB"/>
    <property type="match status" value="1"/>
</dbReference>
<sequence length="770" mass="83435">MARQVRVLVAGDDGVGKSSIIFTLVSRSFPESPPPVVHDITLPPEHYFENAEVTLMDSSPGDEEDLNTKLAIADCIILVYSVDDDATFEHLGEYWLPLIEEKNSKTTVFIAGNKADTTSGFPEAEAEDPEQDESKGAQERKGDAAPDHGEAYLALVERVEPLLQRFRFIVDFIHVSAACEVALSDLFFKAIDSVINPISPLFDVASADLKPEAVYAIHRLFRCYDQDMDGVLNKSEMSKIQQRCFDLVLEEEDLESLRQVVVGEGRGGLVTDDGFTVEGLVTLCRHFVEENKAQVVWKMLRQTGFDTDLKLTPPSALSAARLSDAGVVFQLRPAVWDFLDRIFVRFDSNKDGLLDAADVAEVFSVLPRSIRGRSPWCTPTSASSLGLDAPAIDQRQWRAYWAQTVALSTVVASQMLFYLGFLGDDFEKASDVANYLTCVPAPGPASMTQRRRRLGIGYGLDSRLGRGLASITLKVLVVSPDEDAVRDVLRALSQAPGSGDCCKISSSSWPHDTTVDGDGSTSPDAVGYEHHGVDDDGSGRHAEPRIHVVFAAQDGPSQIADLVLLLYEEASDASIRAALDACDALPPWQGRAFIRRPPESGGPPAPCDARVESKCLKLGIPEPFDLRPEDQESAANAASGVVVSVLGDHHMPKSLARFLARTIASTPTWYSAIIALAVGGLIAAVGYELWKKSTGDQGDSAKESASGRDASQSVGKSEKLVQPTSLLDDVSMFGSLPGNGGAEERVKLCQLPSRHPYLLLFAEWAGTLRA</sequence>
<dbReference type="GO" id="GO:0005741">
    <property type="term" value="C:mitochondrial outer membrane"/>
    <property type="evidence" value="ECO:0007669"/>
    <property type="project" value="UniProtKB-SubCell"/>
</dbReference>
<keyword evidence="8" id="KW-0496">Mitochondrion</keyword>
<dbReference type="AlphaFoldDB" id="A0A7R9U876"/>
<dbReference type="PROSITE" id="PS50222">
    <property type="entry name" value="EF_HAND_2"/>
    <property type="match status" value="1"/>
</dbReference>
<dbReference type="InterPro" id="IPR018247">
    <property type="entry name" value="EF_Hand_1_Ca_BS"/>
</dbReference>
<evidence type="ECO:0000259" key="13">
    <source>
        <dbReference type="PROSITE" id="PS50222"/>
    </source>
</evidence>
<dbReference type="SMART" id="SM00173">
    <property type="entry name" value="RAS"/>
    <property type="match status" value="1"/>
</dbReference>
<evidence type="ECO:0000256" key="11">
    <source>
        <dbReference type="SAM" id="MobiDB-lite"/>
    </source>
</evidence>
<feature type="compositionally biased region" description="Basic and acidic residues" evidence="11">
    <location>
        <begin position="527"/>
        <end position="540"/>
    </location>
</feature>
<feature type="compositionally biased region" description="Basic and acidic residues" evidence="11">
    <location>
        <begin position="695"/>
        <end position="706"/>
    </location>
</feature>
<feature type="region of interest" description="Disordered" evidence="11">
    <location>
        <begin position="695"/>
        <end position="719"/>
    </location>
</feature>
<evidence type="ECO:0000313" key="14">
    <source>
        <dbReference type="EMBL" id="CAD8257942.1"/>
    </source>
</evidence>
<dbReference type="PROSITE" id="PS00018">
    <property type="entry name" value="EF_HAND_1"/>
    <property type="match status" value="2"/>
</dbReference>
<dbReference type="PANTHER" id="PTHR24072">
    <property type="entry name" value="RHO FAMILY GTPASE"/>
    <property type="match status" value="1"/>
</dbReference>
<dbReference type="PRINTS" id="PR00449">
    <property type="entry name" value="RASTRNSFRMNG"/>
</dbReference>
<feature type="region of interest" description="Disordered" evidence="11">
    <location>
        <begin position="115"/>
        <end position="145"/>
    </location>
</feature>
<evidence type="ECO:0000256" key="1">
    <source>
        <dbReference type="ARBA" id="ARBA00004200"/>
    </source>
</evidence>
<dbReference type="GO" id="GO:0003924">
    <property type="term" value="F:GTPase activity"/>
    <property type="evidence" value="ECO:0007669"/>
    <property type="project" value="InterPro"/>
</dbReference>
<proteinExistence type="inferred from homology"/>
<feature type="domain" description="EF-hand" evidence="13">
    <location>
        <begin position="334"/>
        <end position="369"/>
    </location>
</feature>
<keyword evidence="4" id="KW-0547">Nucleotide-binding</keyword>
<keyword evidence="7 12" id="KW-1133">Transmembrane helix</keyword>
<feature type="compositionally biased region" description="Basic and acidic residues" evidence="11">
    <location>
        <begin position="132"/>
        <end position="145"/>
    </location>
</feature>
<dbReference type="InterPro" id="IPR002048">
    <property type="entry name" value="EF_hand_dom"/>
</dbReference>
<dbReference type="SUPFAM" id="SSF47473">
    <property type="entry name" value="EF-hand"/>
    <property type="match status" value="1"/>
</dbReference>
<dbReference type="Pfam" id="PF08356">
    <property type="entry name" value="EF_assoc_2"/>
    <property type="match status" value="1"/>
</dbReference>
<keyword evidence="3 12" id="KW-0812">Transmembrane</keyword>
<dbReference type="GO" id="GO:0007264">
    <property type="term" value="P:small GTPase-mediated signal transduction"/>
    <property type="evidence" value="ECO:0007669"/>
    <property type="project" value="InterPro"/>
</dbReference>
<comment type="subcellular location">
    <subcellularLocation>
        <location evidence="1">Mitochondrion outer membrane</location>
        <topology evidence="1">Single-pass type IV membrane protein</topology>
    </subcellularLocation>
</comment>
<evidence type="ECO:0000256" key="10">
    <source>
        <dbReference type="ARBA" id="ARBA00023136"/>
    </source>
</evidence>
<dbReference type="SMART" id="SM00174">
    <property type="entry name" value="RHO"/>
    <property type="match status" value="1"/>
</dbReference>
<evidence type="ECO:0000256" key="9">
    <source>
        <dbReference type="ARBA" id="ARBA00023134"/>
    </source>
</evidence>
<protein>
    <recommendedName>
        <fullName evidence="13">EF-hand domain-containing protein</fullName>
    </recommendedName>
</protein>
<keyword evidence="6" id="KW-0106">Calcium</keyword>
<dbReference type="GO" id="GO:0005509">
    <property type="term" value="F:calcium ion binding"/>
    <property type="evidence" value="ECO:0007669"/>
    <property type="project" value="InterPro"/>
</dbReference>
<feature type="transmembrane region" description="Helical" evidence="12">
    <location>
        <begin position="669"/>
        <end position="690"/>
    </location>
</feature>
<dbReference type="EMBL" id="HBEA01009672">
    <property type="protein sequence ID" value="CAD8257942.1"/>
    <property type="molecule type" value="Transcribed_RNA"/>
</dbReference>
<dbReference type="InterPro" id="IPR003578">
    <property type="entry name" value="Small_GTPase_Rho"/>
</dbReference>
<evidence type="ECO:0000256" key="8">
    <source>
        <dbReference type="ARBA" id="ARBA00023128"/>
    </source>
</evidence>
<evidence type="ECO:0000256" key="7">
    <source>
        <dbReference type="ARBA" id="ARBA00022989"/>
    </source>
</evidence>
<evidence type="ECO:0000256" key="4">
    <source>
        <dbReference type="ARBA" id="ARBA00022741"/>
    </source>
</evidence>
<evidence type="ECO:0000256" key="3">
    <source>
        <dbReference type="ARBA" id="ARBA00022692"/>
    </source>
</evidence>
<dbReference type="GO" id="GO:0005525">
    <property type="term" value="F:GTP binding"/>
    <property type="evidence" value="ECO:0007669"/>
    <property type="project" value="UniProtKB-KW"/>
</dbReference>
<dbReference type="Gene3D" id="3.40.50.300">
    <property type="entry name" value="P-loop containing nucleotide triphosphate hydrolases"/>
    <property type="match status" value="1"/>
</dbReference>
<evidence type="ECO:0000256" key="6">
    <source>
        <dbReference type="ARBA" id="ARBA00022837"/>
    </source>
</evidence>
<keyword evidence="9" id="KW-0342">GTP-binding</keyword>
<organism evidence="14">
    <name type="scientific">Pinguiococcus pyrenoidosus</name>
    <dbReference type="NCBI Taxonomy" id="172671"/>
    <lineage>
        <taxon>Eukaryota</taxon>
        <taxon>Sar</taxon>
        <taxon>Stramenopiles</taxon>
        <taxon>Ochrophyta</taxon>
        <taxon>Pinguiophyceae</taxon>
        <taxon>Pinguiochrysidales</taxon>
        <taxon>Pinguiochrysidaceae</taxon>
        <taxon>Pinguiococcus</taxon>
    </lineage>
</organism>
<name>A0A7R9U876_9STRA</name>
<dbReference type="InterPro" id="IPR013567">
    <property type="entry name" value="EF_hand_assoc_2"/>
</dbReference>
<reference evidence="14" key="1">
    <citation type="submission" date="2021-01" db="EMBL/GenBank/DDBJ databases">
        <authorList>
            <person name="Corre E."/>
            <person name="Pelletier E."/>
            <person name="Niang G."/>
            <person name="Scheremetjew M."/>
            <person name="Finn R."/>
            <person name="Kale V."/>
            <person name="Holt S."/>
            <person name="Cochrane G."/>
            <person name="Meng A."/>
            <person name="Brown T."/>
            <person name="Cohen L."/>
        </authorList>
    </citation>
    <scope>NUCLEOTIDE SEQUENCE</scope>
    <source>
        <strain evidence="14">CCMP2078</strain>
    </source>
</reference>
<dbReference type="InterPro" id="IPR011992">
    <property type="entry name" value="EF-hand-dom_pair"/>
</dbReference>
<comment type="similarity">
    <text evidence="2">Belongs to the mitochondrial Rho GTPase family.</text>
</comment>
<dbReference type="Pfam" id="PF00071">
    <property type="entry name" value="Ras"/>
    <property type="match status" value="1"/>
</dbReference>
<keyword evidence="5" id="KW-1000">Mitochondrion outer membrane</keyword>
<dbReference type="InterPro" id="IPR001806">
    <property type="entry name" value="Small_GTPase"/>
</dbReference>
<gene>
    <name evidence="14" type="ORF">PPYR1160_LOCUS7443</name>
</gene>
<keyword evidence="10 12" id="KW-0472">Membrane</keyword>
<dbReference type="InterPro" id="IPR027417">
    <property type="entry name" value="P-loop_NTPase"/>
</dbReference>
<evidence type="ECO:0000256" key="5">
    <source>
        <dbReference type="ARBA" id="ARBA00022787"/>
    </source>
</evidence>